<evidence type="ECO:0000313" key="2">
    <source>
        <dbReference type="Proteomes" id="UP000198975"/>
    </source>
</evidence>
<accession>A0A1C4A7C5</accession>
<dbReference type="EMBL" id="FMAY01000002">
    <property type="protein sequence ID" value="SCB90412.1"/>
    <property type="molecule type" value="Genomic_DNA"/>
</dbReference>
<protein>
    <submittedName>
        <fullName evidence="1">Uncharacterized protein</fullName>
    </submittedName>
</protein>
<dbReference type="Proteomes" id="UP000198975">
    <property type="component" value="Unassembled WGS sequence"/>
</dbReference>
<reference evidence="2" key="1">
    <citation type="submission" date="2016-08" db="EMBL/GenBank/DDBJ databases">
        <authorList>
            <person name="Varghese N."/>
            <person name="Submissions Spin"/>
        </authorList>
    </citation>
    <scope>NUCLEOTIDE SEQUENCE [LARGE SCALE GENOMIC DNA]</scope>
    <source>
        <strain evidence="2">REICA_082</strain>
    </source>
</reference>
<keyword evidence="2" id="KW-1185">Reference proteome</keyword>
<organism evidence="1 2">
    <name type="scientific">Kosakonia oryzendophytica</name>
    <dbReference type="NCBI Taxonomy" id="1005665"/>
    <lineage>
        <taxon>Bacteria</taxon>
        <taxon>Pseudomonadati</taxon>
        <taxon>Pseudomonadota</taxon>
        <taxon>Gammaproteobacteria</taxon>
        <taxon>Enterobacterales</taxon>
        <taxon>Enterobacteriaceae</taxon>
        <taxon>Kosakonia</taxon>
    </lineage>
</organism>
<name>A0A1C4A7C5_9ENTR</name>
<dbReference type="AlphaFoldDB" id="A0A1C4A7C5"/>
<evidence type="ECO:0000313" key="1">
    <source>
        <dbReference type="EMBL" id="SCB90412.1"/>
    </source>
</evidence>
<proteinExistence type="predicted"/>
<sequence>MNICKKKNRICAPAFKTIQFLRAKYKVSVCDAGGILRHIDAPEQCQLRAAALSVAADERW</sequence>
<gene>
    <name evidence="1" type="ORF">GA0061071_102484</name>
</gene>